<dbReference type="PANTHER" id="PTHR15615:SF27">
    <property type="entry name" value="PHO85 CYCLIN CLG1"/>
    <property type="match status" value="1"/>
</dbReference>
<dbReference type="GO" id="GO:0019901">
    <property type="term" value="F:protein kinase binding"/>
    <property type="evidence" value="ECO:0007669"/>
    <property type="project" value="InterPro"/>
</dbReference>
<name>A0A1Y1Y8P0_9FUNG</name>
<evidence type="ECO:0008006" key="3">
    <source>
        <dbReference type="Google" id="ProtNLM"/>
    </source>
</evidence>
<dbReference type="PANTHER" id="PTHR15615">
    <property type="match status" value="1"/>
</dbReference>
<keyword evidence="2" id="KW-1185">Reference proteome</keyword>
<accession>A0A1Y1Y8P0</accession>
<dbReference type="Proteomes" id="UP000193498">
    <property type="component" value="Unassembled WGS sequence"/>
</dbReference>
<dbReference type="OrthoDB" id="244495at2759"/>
<sequence length="164" mass="19330">MTTAVRNPFRKDGNEPLGVIYCSQVTRWTTLSLCRIFTQDAPLFTNPFRRIINWNEVECLLERIQLPLPTVFLGIYYLNAFKQRCGNISGEFKQLYLIKHLLPLGLMIAMKYLDDSPYSTRYWASIMGLNLEAVKAMERRFLRIIDYDLFITKEQLEGWMKCSR</sequence>
<dbReference type="InterPro" id="IPR036915">
    <property type="entry name" value="Cyclin-like_sf"/>
</dbReference>
<dbReference type="STRING" id="1314790.A0A1Y1Y8P0"/>
<dbReference type="InterPro" id="IPR013922">
    <property type="entry name" value="Cyclin_PHO80-like"/>
</dbReference>
<comment type="caution">
    <text evidence="1">The sequence shown here is derived from an EMBL/GenBank/DDBJ whole genome shotgun (WGS) entry which is preliminary data.</text>
</comment>
<dbReference type="EMBL" id="MCFE01000210">
    <property type="protein sequence ID" value="ORX94245.1"/>
    <property type="molecule type" value="Genomic_DNA"/>
</dbReference>
<dbReference type="Gene3D" id="1.10.472.10">
    <property type="entry name" value="Cyclin-like"/>
    <property type="match status" value="1"/>
</dbReference>
<gene>
    <name evidence="1" type="ORF">K493DRAFT_302180</name>
</gene>
<protein>
    <recommendedName>
        <fullName evidence="3">Cyclin N-terminal domain-containing protein</fullName>
    </recommendedName>
</protein>
<evidence type="ECO:0000313" key="1">
    <source>
        <dbReference type="EMBL" id="ORX94245.1"/>
    </source>
</evidence>
<organism evidence="1 2">
    <name type="scientific">Basidiobolus meristosporus CBS 931.73</name>
    <dbReference type="NCBI Taxonomy" id="1314790"/>
    <lineage>
        <taxon>Eukaryota</taxon>
        <taxon>Fungi</taxon>
        <taxon>Fungi incertae sedis</taxon>
        <taxon>Zoopagomycota</taxon>
        <taxon>Entomophthoromycotina</taxon>
        <taxon>Basidiobolomycetes</taxon>
        <taxon>Basidiobolales</taxon>
        <taxon>Basidiobolaceae</taxon>
        <taxon>Basidiobolus</taxon>
    </lineage>
</organism>
<dbReference type="GO" id="GO:0005634">
    <property type="term" value="C:nucleus"/>
    <property type="evidence" value="ECO:0007669"/>
    <property type="project" value="TreeGrafter"/>
</dbReference>
<dbReference type="GO" id="GO:0000307">
    <property type="term" value="C:cyclin-dependent protein kinase holoenzyme complex"/>
    <property type="evidence" value="ECO:0007669"/>
    <property type="project" value="TreeGrafter"/>
</dbReference>
<dbReference type="SUPFAM" id="SSF47954">
    <property type="entry name" value="Cyclin-like"/>
    <property type="match status" value="1"/>
</dbReference>
<evidence type="ECO:0000313" key="2">
    <source>
        <dbReference type="Proteomes" id="UP000193498"/>
    </source>
</evidence>
<dbReference type="CDD" id="cd20557">
    <property type="entry name" value="CYCLIN_ScPCL1-like"/>
    <property type="match status" value="1"/>
</dbReference>
<dbReference type="Pfam" id="PF08613">
    <property type="entry name" value="Cyclin"/>
    <property type="match status" value="1"/>
</dbReference>
<dbReference type="InParanoid" id="A0A1Y1Y8P0"/>
<dbReference type="GO" id="GO:0016538">
    <property type="term" value="F:cyclin-dependent protein serine/threonine kinase regulator activity"/>
    <property type="evidence" value="ECO:0007669"/>
    <property type="project" value="TreeGrafter"/>
</dbReference>
<dbReference type="AlphaFoldDB" id="A0A1Y1Y8P0"/>
<reference evidence="1 2" key="1">
    <citation type="submission" date="2016-07" db="EMBL/GenBank/DDBJ databases">
        <title>Pervasive Adenine N6-methylation of Active Genes in Fungi.</title>
        <authorList>
            <consortium name="DOE Joint Genome Institute"/>
            <person name="Mondo S.J."/>
            <person name="Dannebaum R.O."/>
            <person name="Kuo R.C."/>
            <person name="Labutti K."/>
            <person name="Haridas S."/>
            <person name="Kuo A."/>
            <person name="Salamov A."/>
            <person name="Ahrendt S.R."/>
            <person name="Lipzen A."/>
            <person name="Sullivan W."/>
            <person name="Andreopoulos W.B."/>
            <person name="Clum A."/>
            <person name="Lindquist E."/>
            <person name="Daum C."/>
            <person name="Ramamoorthy G.K."/>
            <person name="Gryganskyi A."/>
            <person name="Culley D."/>
            <person name="Magnuson J.K."/>
            <person name="James T.Y."/>
            <person name="O'Malley M.A."/>
            <person name="Stajich J.E."/>
            <person name="Spatafora J.W."/>
            <person name="Visel A."/>
            <person name="Grigoriev I.V."/>
        </authorList>
    </citation>
    <scope>NUCLEOTIDE SEQUENCE [LARGE SCALE GENOMIC DNA]</scope>
    <source>
        <strain evidence="1 2">CBS 931.73</strain>
    </source>
</reference>
<proteinExistence type="predicted"/>